<dbReference type="EMBL" id="BBVC01000083">
    <property type="protein sequence ID" value="GAO98732.1"/>
    <property type="molecule type" value="Genomic_DNA"/>
</dbReference>
<proteinExistence type="predicted"/>
<keyword evidence="1" id="KW-0812">Transmembrane</keyword>
<dbReference type="InterPro" id="IPR012902">
    <property type="entry name" value="N_methyl_site"/>
</dbReference>
<evidence type="ECO:0000256" key="1">
    <source>
        <dbReference type="SAM" id="Phobius"/>
    </source>
</evidence>
<feature type="transmembrane region" description="Helical" evidence="1">
    <location>
        <begin position="12"/>
        <end position="32"/>
    </location>
</feature>
<dbReference type="PROSITE" id="PS00409">
    <property type="entry name" value="PROKAR_NTER_METHYL"/>
    <property type="match status" value="1"/>
</dbReference>
<reference evidence="2 3" key="1">
    <citation type="submission" date="2015-03" db="EMBL/GenBank/DDBJ databases">
        <title>Caedibacter varicaedens, whole genome shotgun sequence.</title>
        <authorList>
            <person name="Suzuki H."/>
            <person name="Dapper A.L."/>
            <person name="Gibson A.K."/>
            <person name="Jackson C."/>
            <person name="Lee H."/>
            <person name="Pejaver V.R."/>
            <person name="Doak T."/>
            <person name="Lynch M."/>
        </authorList>
    </citation>
    <scope>NUCLEOTIDE SEQUENCE [LARGE SCALE GENOMIC DNA]</scope>
</reference>
<name>A0A0K8ME23_9PROT</name>
<protein>
    <recommendedName>
        <fullName evidence="4">Type II secretion system protein G</fullName>
    </recommendedName>
</protein>
<dbReference type="InterPro" id="IPR045584">
    <property type="entry name" value="Pilin-like"/>
</dbReference>
<gene>
    <name evidence="2" type="ORF">Cva_01399</name>
</gene>
<dbReference type="Proteomes" id="UP000036771">
    <property type="component" value="Unassembled WGS sequence"/>
</dbReference>
<dbReference type="AlphaFoldDB" id="A0A0K8ME23"/>
<keyword evidence="1" id="KW-0472">Membrane</keyword>
<keyword evidence="1" id="KW-1133">Transmembrane helix</keyword>
<evidence type="ECO:0000313" key="3">
    <source>
        <dbReference type="Proteomes" id="UP000036771"/>
    </source>
</evidence>
<comment type="caution">
    <text evidence="2">The sequence shown here is derived from an EMBL/GenBank/DDBJ whole genome shotgun (WGS) entry which is preliminary data.</text>
</comment>
<organism evidence="2 3">
    <name type="scientific">Caedimonas varicaedens</name>
    <dbReference type="NCBI Taxonomy" id="1629334"/>
    <lineage>
        <taxon>Bacteria</taxon>
        <taxon>Pseudomonadati</taxon>
        <taxon>Pseudomonadota</taxon>
        <taxon>Alphaproteobacteria</taxon>
        <taxon>Holosporales</taxon>
        <taxon>Caedimonadaceae</taxon>
        <taxon>Caedimonas</taxon>
    </lineage>
</organism>
<dbReference type="OrthoDB" id="7348958at2"/>
<evidence type="ECO:0000313" key="2">
    <source>
        <dbReference type="EMBL" id="GAO98732.1"/>
    </source>
</evidence>
<keyword evidence="3" id="KW-1185">Reference proteome</keyword>
<evidence type="ECO:0008006" key="4">
    <source>
        <dbReference type="Google" id="ProtNLM"/>
    </source>
</evidence>
<dbReference type="Pfam" id="PF07963">
    <property type="entry name" value="N_methyl"/>
    <property type="match status" value="1"/>
</dbReference>
<sequence length="228" mass="24264">MKRISQSQAGFSLIELAIALVIIGLVIGGVLFKGGDLIESARLKNVLSQVNEIRLAVATFQDRYQSLPGDYDEASLQIKDGLTNGKNNGVIDGQGLSPDAEASHFWSHLAAAQLISDPGKIEENAPLGFGHGAPASKIGGGFTIQYEPENMPGHWIVLGAANGQSGDGALLTPLQSMHLDQKADDGNPKTGKIRALQGKNTEEKCLTDDGHYNTKVTKPACIVYFQLQ</sequence>
<accession>A0A0K8ME23</accession>
<dbReference type="Gene3D" id="3.30.700.10">
    <property type="entry name" value="Glycoprotein, Type 4 Pilin"/>
    <property type="match status" value="1"/>
</dbReference>
<dbReference type="SUPFAM" id="SSF54523">
    <property type="entry name" value="Pili subunits"/>
    <property type="match status" value="1"/>
</dbReference>
<dbReference type="STRING" id="1629334.Cva_01399"/>
<dbReference type="NCBIfam" id="TIGR02532">
    <property type="entry name" value="IV_pilin_GFxxxE"/>
    <property type="match status" value="1"/>
</dbReference>